<name>A0A0E9T2E9_ANGAN</name>
<dbReference type="EMBL" id="GBXM01060801">
    <property type="protein sequence ID" value="JAH47776.1"/>
    <property type="molecule type" value="Transcribed_RNA"/>
</dbReference>
<organism evidence="1">
    <name type="scientific">Anguilla anguilla</name>
    <name type="common">European freshwater eel</name>
    <name type="synonym">Muraena anguilla</name>
    <dbReference type="NCBI Taxonomy" id="7936"/>
    <lineage>
        <taxon>Eukaryota</taxon>
        <taxon>Metazoa</taxon>
        <taxon>Chordata</taxon>
        <taxon>Craniata</taxon>
        <taxon>Vertebrata</taxon>
        <taxon>Euteleostomi</taxon>
        <taxon>Actinopterygii</taxon>
        <taxon>Neopterygii</taxon>
        <taxon>Teleostei</taxon>
        <taxon>Anguilliformes</taxon>
        <taxon>Anguillidae</taxon>
        <taxon>Anguilla</taxon>
    </lineage>
</organism>
<dbReference type="AlphaFoldDB" id="A0A0E9T2E9"/>
<protein>
    <submittedName>
        <fullName evidence="1">Uncharacterized protein</fullName>
    </submittedName>
</protein>
<proteinExistence type="predicted"/>
<reference evidence="1" key="2">
    <citation type="journal article" date="2015" name="Fish Shellfish Immunol.">
        <title>Early steps in the European eel (Anguilla anguilla)-Vibrio vulnificus interaction in the gills: Role of the RtxA13 toxin.</title>
        <authorList>
            <person name="Callol A."/>
            <person name="Pajuelo D."/>
            <person name="Ebbesson L."/>
            <person name="Teles M."/>
            <person name="MacKenzie S."/>
            <person name="Amaro C."/>
        </authorList>
    </citation>
    <scope>NUCLEOTIDE SEQUENCE</scope>
</reference>
<reference evidence="1" key="1">
    <citation type="submission" date="2014-11" db="EMBL/GenBank/DDBJ databases">
        <authorList>
            <person name="Amaro Gonzalez C."/>
        </authorList>
    </citation>
    <scope>NUCLEOTIDE SEQUENCE</scope>
</reference>
<accession>A0A0E9T2E9</accession>
<sequence>MPRDMDRIMESNESFVWGLTMDLLSMELCWMPTEATVHSVLGRPSLKLSPVAQRYNLVVPRGNLNVKDAFLVHWGT</sequence>
<evidence type="ECO:0000313" key="1">
    <source>
        <dbReference type="EMBL" id="JAH47776.1"/>
    </source>
</evidence>